<proteinExistence type="predicted"/>
<evidence type="ECO:0000256" key="1">
    <source>
        <dbReference type="SAM" id="SignalP"/>
    </source>
</evidence>
<dbReference type="PANTHER" id="PTHR46623:SF7">
    <property type="entry name" value="CARBOXYMETHYLENEBUTENOLIDASE"/>
    <property type="match status" value="1"/>
</dbReference>
<feature type="chain" id="PRO_5045092727" evidence="1">
    <location>
        <begin position="22"/>
        <end position="284"/>
    </location>
</feature>
<keyword evidence="4" id="KW-1185">Reference proteome</keyword>
<dbReference type="Proteomes" id="UP001207654">
    <property type="component" value="Unassembled WGS sequence"/>
</dbReference>
<dbReference type="EMBL" id="JAPNKA010000001">
    <property type="protein sequence ID" value="MCY1082759.1"/>
    <property type="molecule type" value="Genomic_DNA"/>
</dbReference>
<comment type="caution">
    <text evidence="3">The sequence shown here is derived from an EMBL/GenBank/DDBJ whole genome shotgun (WGS) entry which is preliminary data.</text>
</comment>
<dbReference type="InterPro" id="IPR029058">
    <property type="entry name" value="AB_hydrolase_fold"/>
</dbReference>
<dbReference type="RefSeq" id="WP_267541317.1">
    <property type="nucleotide sequence ID" value="NZ_JAPNKA010000001.1"/>
</dbReference>
<reference evidence="3 4" key="1">
    <citation type="submission" date="2022-11" db="EMBL/GenBank/DDBJ databases">
        <title>Minimal conservation of predation-associated metabolite biosynthetic gene clusters underscores biosynthetic potential of Myxococcota including descriptions for ten novel species: Archangium lansinium sp. nov., Myxococcus landrumus sp. nov., Nannocystis bai.</title>
        <authorList>
            <person name="Ahearne A."/>
            <person name="Stevens C."/>
            <person name="Phillips K."/>
        </authorList>
    </citation>
    <scope>NUCLEOTIDE SEQUENCE [LARGE SCALE GENOMIC DNA]</scope>
    <source>
        <strain evidence="3 4">MIWBW</strain>
    </source>
</reference>
<sequence>MSLRMMLGCAALVLLSLGGCASKQGAEQGALEVDRREELGGLTEKEFQALHELKAEAAPPRKGQMVEIAGARAYLSLPEKVHKPIPGVIVVHEWWGLNEHIMHWADRLAAQGYAALAVDLYGGKVATTPEEAMAAMKTVDPKRSREILQAAHQYLMTSSRVQSTHTGVIGWCFGGAWALRAGMAIPELNAVVMYYGKPVLNVDELKTIKAPVLGIFGSKDESIPNDVVEEFDEALSDAGVAHRILKYDAPHAFANPSSPGRYNAEAAAAAWEQAKAFLAEHLKQ</sequence>
<dbReference type="GO" id="GO:0016787">
    <property type="term" value="F:hydrolase activity"/>
    <property type="evidence" value="ECO:0007669"/>
    <property type="project" value="UniProtKB-KW"/>
</dbReference>
<evidence type="ECO:0000313" key="3">
    <source>
        <dbReference type="EMBL" id="MCY1082759.1"/>
    </source>
</evidence>
<dbReference type="InterPro" id="IPR051049">
    <property type="entry name" value="Dienelactone_hydrolase-like"/>
</dbReference>
<dbReference type="PROSITE" id="PS51257">
    <property type="entry name" value="PROKAR_LIPOPROTEIN"/>
    <property type="match status" value="1"/>
</dbReference>
<dbReference type="InterPro" id="IPR002925">
    <property type="entry name" value="Dienelactn_hydro"/>
</dbReference>
<keyword evidence="1" id="KW-0732">Signal</keyword>
<dbReference type="Gene3D" id="3.40.50.1820">
    <property type="entry name" value="alpha/beta hydrolase"/>
    <property type="match status" value="1"/>
</dbReference>
<accession>A0ABT4ANL1</accession>
<gene>
    <name evidence="3" type="ORF">OV287_50745</name>
</gene>
<name>A0ABT4ANL1_9BACT</name>
<dbReference type="Pfam" id="PF01738">
    <property type="entry name" value="DLH"/>
    <property type="match status" value="1"/>
</dbReference>
<evidence type="ECO:0000259" key="2">
    <source>
        <dbReference type="Pfam" id="PF01738"/>
    </source>
</evidence>
<feature type="domain" description="Dienelactone hydrolase" evidence="2">
    <location>
        <begin position="72"/>
        <end position="281"/>
    </location>
</feature>
<dbReference type="PANTHER" id="PTHR46623">
    <property type="entry name" value="CARBOXYMETHYLENEBUTENOLIDASE-RELATED"/>
    <property type="match status" value="1"/>
</dbReference>
<protein>
    <submittedName>
        <fullName evidence="3">Dienelactone hydrolase family protein</fullName>
    </submittedName>
</protein>
<keyword evidence="3" id="KW-0378">Hydrolase</keyword>
<feature type="signal peptide" evidence="1">
    <location>
        <begin position="1"/>
        <end position="21"/>
    </location>
</feature>
<organism evidence="3 4">
    <name type="scientific">Archangium lansingense</name>
    <dbReference type="NCBI Taxonomy" id="2995310"/>
    <lineage>
        <taxon>Bacteria</taxon>
        <taxon>Pseudomonadati</taxon>
        <taxon>Myxococcota</taxon>
        <taxon>Myxococcia</taxon>
        <taxon>Myxococcales</taxon>
        <taxon>Cystobacterineae</taxon>
        <taxon>Archangiaceae</taxon>
        <taxon>Archangium</taxon>
    </lineage>
</organism>
<evidence type="ECO:0000313" key="4">
    <source>
        <dbReference type="Proteomes" id="UP001207654"/>
    </source>
</evidence>
<dbReference type="SUPFAM" id="SSF53474">
    <property type="entry name" value="alpha/beta-Hydrolases"/>
    <property type="match status" value="1"/>
</dbReference>